<evidence type="ECO:0000313" key="2">
    <source>
        <dbReference type="Proteomes" id="UP000215196"/>
    </source>
</evidence>
<dbReference type="EMBL" id="LT906465">
    <property type="protein sequence ID" value="SNV48945.1"/>
    <property type="molecule type" value="Genomic_DNA"/>
</dbReference>
<dbReference type="RefSeq" id="WP_169842772.1">
    <property type="nucleotide sequence ID" value="NZ_LT906465.1"/>
</dbReference>
<keyword evidence="2" id="KW-1185">Reference proteome</keyword>
<proteinExistence type="predicted"/>
<protein>
    <submittedName>
        <fullName evidence="1">Uncharacterized protein</fullName>
    </submittedName>
</protein>
<reference evidence="1 2" key="1">
    <citation type="submission" date="2017-06" db="EMBL/GenBank/DDBJ databases">
        <authorList>
            <consortium name="Pathogen Informatics"/>
        </authorList>
    </citation>
    <scope>NUCLEOTIDE SEQUENCE [LARGE SCALE GENOMIC DNA]</scope>
    <source>
        <strain evidence="1 2">NCTC13490</strain>
    </source>
</reference>
<dbReference type="AlphaFoldDB" id="A0A239XQA2"/>
<gene>
    <name evidence="1" type="ORF">SAMEA4412677_02013</name>
</gene>
<sequence>MRNILALILALLGIYMMYLGVSAGIQPPTVTGIGFILIAVKFLMKNSKL</sequence>
<dbReference type="KEGG" id="ctak:4412677_02013"/>
<evidence type="ECO:0000313" key="1">
    <source>
        <dbReference type="EMBL" id="SNV48945.1"/>
    </source>
</evidence>
<organism evidence="1 2">
    <name type="scientific">Chryseobacterium taklimakanense</name>
    <dbReference type="NCBI Taxonomy" id="536441"/>
    <lineage>
        <taxon>Bacteria</taxon>
        <taxon>Pseudomonadati</taxon>
        <taxon>Bacteroidota</taxon>
        <taxon>Flavobacteriia</taxon>
        <taxon>Flavobacteriales</taxon>
        <taxon>Weeksellaceae</taxon>
        <taxon>Chryseobacterium group</taxon>
        <taxon>Chryseobacterium</taxon>
    </lineage>
</organism>
<dbReference type="Proteomes" id="UP000215196">
    <property type="component" value="Chromosome 1"/>
</dbReference>
<name>A0A239XQA2_9FLAO</name>
<accession>A0A239XQA2</accession>